<organism evidence="1 2">
    <name type="scientific">Hydnum rufescens UP504</name>
    <dbReference type="NCBI Taxonomy" id="1448309"/>
    <lineage>
        <taxon>Eukaryota</taxon>
        <taxon>Fungi</taxon>
        <taxon>Dikarya</taxon>
        <taxon>Basidiomycota</taxon>
        <taxon>Agaricomycotina</taxon>
        <taxon>Agaricomycetes</taxon>
        <taxon>Cantharellales</taxon>
        <taxon>Hydnaceae</taxon>
        <taxon>Hydnum</taxon>
    </lineage>
</organism>
<reference evidence="1" key="1">
    <citation type="journal article" date="2020" name="Nat. Commun.">
        <title>Large-scale genome sequencing of mycorrhizal fungi provides insights into the early evolution of symbiotic traits.</title>
        <authorList>
            <person name="Miyauchi S."/>
            <person name="Kiss E."/>
            <person name="Kuo A."/>
            <person name="Drula E."/>
            <person name="Kohler A."/>
            <person name="Sanchez-Garcia M."/>
            <person name="Morin E."/>
            <person name="Andreopoulos B."/>
            <person name="Barry K.W."/>
            <person name="Bonito G."/>
            <person name="Buee M."/>
            <person name="Carver A."/>
            <person name="Chen C."/>
            <person name="Cichocki N."/>
            <person name="Clum A."/>
            <person name="Culley D."/>
            <person name="Crous P.W."/>
            <person name="Fauchery L."/>
            <person name="Girlanda M."/>
            <person name="Hayes R.D."/>
            <person name="Keri Z."/>
            <person name="LaButti K."/>
            <person name="Lipzen A."/>
            <person name="Lombard V."/>
            <person name="Magnuson J."/>
            <person name="Maillard F."/>
            <person name="Murat C."/>
            <person name="Nolan M."/>
            <person name="Ohm R.A."/>
            <person name="Pangilinan J."/>
            <person name="Pereira M.F."/>
            <person name="Perotto S."/>
            <person name="Peter M."/>
            <person name="Pfister S."/>
            <person name="Riley R."/>
            <person name="Sitrit Y."/>
            <person name="Stielow J.B."/>
            <person name="Szollosi G."/>
            <person name="Zifcakova L."/>
            <person name="Stursova M."/>
            <person name="Spatafora J.W."/>
            <person name="Tedersoo L."/>
            <person name="Vaario L.M."/>
            <person name="Yamada A."/>
            <person name="Yan M."/>
            <person name="Wang P."/>
            <person name="Xu J."/>
            <person name="Bruns T."/>
            <person name="Baldrian P."/>
            <person name="Vilgalys R."/>
            <person name="Dunand C."/>
            <person name="Henrissat B."/>
            <person name="Grigoriev I.V."/>
            <person name="Hibbett D."/>
            <person name="Nagy L.G."/>
            <person name="Martin F.M."/>
        </authorList>
    </citation>
    <scope>NUCLEOTIDE SEQUENCE</scope>
    <source>
        <strain evidence="1">UP504</strain>
    </source>
</reference>
<dbReference type="AlphaFoldDB" id="A0A9P6B5K3"/>
<name>A0A9P6B5K3_9AGAM</name>
<sequence>MILQPLSLQGTRYRDFICQPAFTPAVCSLTMLSSLLVFIGPPSPLSLLGPQIHLAASVPYINPVLNGGSMLDSSAAKLHNALHE</sequence>
<comment type="caution">
    <text evidence="1">The sequence shown here is derived from an EMBL/GenBank/DDBJ whole genome shotgun (WGS) entry which is preliminary data.</text>
</comment>
<evidence type="ECO:0000313" key="1">
    <source>
        <dbReference type="EMBL" id="KAF9518134.1"/>
    </source>
</evidence>
<evidence type="ECO:0000313" key="2">
    <source>
        <dbReference type="Proteomes" id="UP000886523"/>
    </source>
</evidence>
<protein>
    <submittedName>
        <fullName evidence="1">Uncharacterized protein</fullName>
    </submittedName>
</protein>
<dbReference type="Proteomes" id="UP000886523">
    <property type="component" value="Unassembled WGS sequence"/>
</dbReference>
<gene>
    <name evidence="1" type="ORF">BS47DRAFT_377312</name>
</gene>
<accession>A0A9P6B5K3</accession>
<dbReference type="EMBL" id="MU128927">
    <property type="protein sequence ID" value="KAF9518134.1"/>
    <property type="molecule type" value="Genomic_DNA"/>
</dbReference>
<proteinExistence type="predicted"/>
<keyword evidence="2" id="KW-1185">Reference proteome</keyword>